<proteinExistence type="predicted"/>
<dbReference type="EMBL" id="GBRH01240198">
    <property type="protein sequence ID" value="JAD57697.1"/>
    <property type="molecule type" value="Transcribed_RNA"/>
</dbReference>
<reference evidence="1" key="2">
    <citation type="journal article" date="2015" name="Data Brief">
        <title>Shoot transcriptome of the giant reed, Arundo donax.</title>
        <authorList>
            <person name="Barrero R.A."/>
            <person name="Guerrero F.D."/>
            <person name="Moolhuijzen P."/>
            <person name="Goolsby J.A."/>
            <person name="Tidwell J."/>
            <person name="Bellgard S.E."/>
            <person name="Bellgard M.I."/>
        </authorList>
    </citation>
    <scope>NUCLEOTIDE SEQUENCE</scope>
    <source>
        <tissue evidence="1">Shoot tissue taken approximately 20 cm above the soil surface</tissue>
    </source>
</reference>
<accession>A0A0A9BEH8</accession>
<reference evidence="1" key="1">
    <citation type="submission" date="2014-09" db="EMBL/GenBank/DDBJ databases">
        <authorList>
            <person name="Magalhaes I.L.F."/>
            <person name="Oliveira U."/>
            <person name="Santos F.R."/>
            <person name="Vidigal T.H.D.A."/>
            <person name="Brescovit A.D."/>
            <person name="Santos A.J."/>
        </authorList>
    </citation>
    <scope>NUCLEOTIDE SEQUENCE</scope>
    <source>
        <tissue evidence="1">Shoot tissue taken approximately 20 cm above the soil surface</tissue>
    </source>
</reference>
<dbReference type="AlphaFoldDB" id="A0A0A9BEH8"/>
<sequence length="33" mass="3349">MMTLAPFLTNSAAVALPMPLAPPVITATLPANL</sequence>
<organism evidence="1">
    <name type="scientific">Arundo donax</name>
    <name type="common">Giant reed</name>
    <name type="synonym">Donax arundinaceus</name>
    <dbReference type="NCBI Taxonomy" id="35708"/>
    <lineage>
        <taxon>Eukaryota</taxon>
        <taxon>Viridiplantae</taxon>
        <taxon>Streptophyta</taxon>
        <taxon>Embryophyta</taxon>
        <taxon>Tracheophyta</taxon>
        <taxon>Spermatophyta</taxon>
        <taxon>Magnoliopsida</taxon>
        <taxon>Liliopsida</taxon>
        <taxon>Poales</taxon>
        <taxon>Poaceae</taxon>
        <taxon>PACMAD clade</taxon>
        <taxon>Arundinoideae</taxon>
        <taxon>Arundineae</taxon>
        <taxon>Arundo</taxon>
    </lineage>
</organism>
<evidence type="ECO:0000313" key="1">
    <source>
        <dbReference type="EMBL" id="JAD57697.1"/>
    </source>
</evidence>
<name>A0A0A9BEH8_ARUDO</name>
<protein>
    <submittedName>
        <fullName evidence="1">Uncharacterized protein</fullName>
    </submittedName>
</protein>